<evidence type="ECO:0000313" key="3">
    <source>
        <dbReference type="Proteomes" id="UP000464787"/>
    </source>
</evidence>
<reference evidence="2 3" key="1">
    <citation type="submission" date="2020-01" db="EMBL/GenBank/DDBJ databases">
        <title>Genome sequencing of strain KACC 21265.</title>
        <authorList>
            <person name="Heo J."/>
            <person name="Kim S.-J."/>
            <person name="Kim J.-S."/>
            <person name="Hong S.-B."/>
            <person name="Kwon S.-W."/>
        </authorList>
    </citation>
    <scope>NUCLEOTIDE SEQUENCE [LARGE SCALE GENOMIC DNA]</scope>
    <source>
        <strain evidence="2 3">KACC 21265</strain>
    </source>
</reference>
<feature type="region of interest" description="Disordered" evidence="1">
    <location>
        <begin position="23"/>
        <end position="53"/>
    </location>
</feature>
<dbReference type="AlphaFoldDB" id="A0A857JAS7"/>
<dbReference type="KEGG" id="xyk:GT347_20125"/>
<proteinExistence type="predicted"/>
<dbReference type="Proteomes" id="UP000464787">
    <property type="component" value="Chromosome"/>
</dbReference>
<dbReference type="RefSeq" id="WP_160553893.1">
    <property type="nucleotide sequence ID" value="NZ_CP047650.1"/>
</dbReference>
<protein>
    <submittedName>
        <fullName evidence="2">Uncharacterized protein</fullName>
    </submittedName>
</protein>
<accession>A0A857JAS7</accession>
<sequence>MSDLDDTDFNELQNRDRAARWHDAALLRHPDPRDPDHPDCDRDEDEEGEAANG</sequence>
<evidence type="ECO:0000256" key="1">
    <source>
        <dbReference type="SAM" id="MobiDB-lite"/>
    </source>
</evidence>
<feature type="compositionally biased region" description="Acidic residues" evidence="1">
    <location>
        <begin position="41"/>
        <end position="53"/>
    </location>
</feature>
<name>A0A857JAS7_9BURK</name>
<gene>
    <name evidence="2" type="ORF">GT347_20125</name>
</gene>
<dbReference type="EMBL" id="CP047650">
    <property type="protein sequence ID" value="QHJ00083.1"/>
    <property type="molecule type" value="Genomic_DNA"/>
</dbReference>
<keyword evidence="3" id="KW-1185">Reference proteome</keyword>
<organism evidence="2 3">
    <name type="scientific">Xylophilus rhododendri</name>
    <dbReference type="NCBI Taxonomy" id="2697032"/>
    <lineage>
        <taxon>Bacteria</taxon>
        <taxon>Pseudomonadati</taxon>
        <taxon>Pseudomonadota</taxon>
        <taxon>Betaproteobacteria</taxon>
        <taxon>Burkholderiales</taxon>
        <taxon>Xylophilus</taxon>
    </lineage>
</organism>
<evidence type="ECO:0000313" key="2">
    <source>
        <dbReference type="EMBL" id="QHJ00083.1"/>
    </source>
</evidence>
<feature type="compositionally biased region" description="Basic and acidic residues" evidence="1">
    <location>
        <begin position="23"/>
        <end position="40"/>
    </location>
</feature>